<dbReference type="FunFam" id="1.10.3470.10:FF:000001">
    <property type="entry name" value="Vitamin B12 ABC transporter permease BtuC"/>
    <property type="match status" value="1"/>
</dbReference>
<dbReference type="Proteomes" id="UP000094578">
    <property type="component" value="Unassembled WGS sequence"/>
</dbReference>
<keyword evidence="3" id="KW-0813">Transport</keyword>
<evidence type="ECO:0000256" key="3">
    <source>
        <dbReference type="ARBA" id="ARBA00022448"/>
    </source>
</evidence>
<dbReference type="InterPro" id="IPR000522">
    <property type="entry name" value="ABC_transptr_permease_BtuC"/>
</dbReference>
<dbReference type="GO" id="GO:0022857">
    <property type="term" value="F:transmembrane transporter activity"/>
    <property type="evidence" value="ECO:0007669"/>
    <property type="project" value="InterPro"/>
</dbReference>
<feature type="transmembrane region" description="Helical" evidence="8">
    <location>
        <begin position="235"/>
        <end position="262"/>
    </location>
</feature>
<dbReference type="PANTHER" id="PTHR30472">
    <property type="entry name" value="FERRIC ENTEROBACTIN TRANSPORT SYSTEM PERMEASE PROTEIN"/>
    <property type="match status" value="1"/>
</dbReference>
<dbReference type="InterPro" id="IPR037294">
    <property type="entry name" value="ABC_BtuC-like"/>
</dbReference>
<evidence type="ECO:0000313" key="10">
    <source>
        <dbReference type="Proteomes" id="UP000094578"/>
    </source>
</evidence>
<keyword evidence="10" id="KW-1185">Reference proteome</keyword>
<dbReference type="GO" id="GO:0033214">
    <property type="term" value="P:siderophore-iron import into cell"/>
    <property type="evidence" value="ECO:0007669"/>
    <property type="project" value="TreeGrafter"/>
</dbReference>
<feature type="transmembrane region" description="Helical" evidence="8">
    <location>
        <begin position="89"/>
        <end position="108"/>
    </location>
</feature>
<feature type="transmembrane region" description="Helical" evidence="8">
    <location>
        <begin position="57"/>
        <end position="77"/>
    </location>
</feature>
<keyword evidence="5 8" id="KW-0812">Transmembrane</keyword>
<reference evidence="9 10" key="1">
    <citation type="submission" date="2016-08" db="EMBL/GenBank/DDBJ databases">
        <title>Genome sequencing of Paenibacillus sp. TI45-13ar, isolated from Korean traditional nuruk.</title>
        <authorList>
            <person name="Kim S.-J."/>
        </authorList>
    </citation>
    <scope>NUCLEOTIDE SEQUENCE [LARGE SCALE GENOMIC DNA]</scope>
    <source>
        <strain evidence="9 10">TI45-13ar</strain>
    </source>
</reference>
<dbReference type="EMBL" id="MDER01000036">
    <property type="protein sequence ID" value="ODP28528.1"/>
    <property type="molecule type" value="Genomic_DNA"/>
</dbReference>
<feature type="transmembrane region" description="Helical" evidence="8">
    <location>
        <begin position="114"/>
        <end position="138"/>
    </location>
</feature>
<feature type="transmembrane region" description="Helical" evidence="8">
    <location>
        <begin position="306"/>
        <end position="323"/>
    </location>
</feature>
<feature type="transmembrane region" description="Helical" evidence="8">
    <location>
        <begin position="194"/>
        <end position="215"/>
    </location>
</feature>
<accession>A0A1E3L431</accession>
<proteinExistence type="inferred from homology"/>
<keyword evidence="4" id="KW-1003">Cell membrane</keyword>
<dbReference type="STRING" id="1886670.PTI45_02073"/>
<feature type="transmembrane region" description="Helical" evidence="8">
    <location>
        <begin position="274"/>
        <end position="294"/>
    </location>
</feature>
<gene>
    <name evidence="9" type="ORF">PTI45_02073</name>
</gene>
<evidence type="ECO:0000313" key="9">
    <source>
        <dbReference type="EMBL" id="ODP28528.1"/>
    </source>
</evidence>
<dbReference type="Gene3D" id="1.10.3470.10">
    <property type="entry name" value="ABC transporter involved in vitamin B12 uptake, BtuC"/>
    <property type="match status" value="1"/>
</dbReference>
<protein>
    <submittedName>
        <fullName evidence="9">Fe(3+) dicitrate transport system permease protein</fullName>
    </submittedName>
</protein>
<dbReference type="PATRIC" id="fig|1886670.3.peg.2112"/>
<dbReference type="GO" id="GO:0005886">
    <property type="term" value="C:plasma membrane"/>
    <property type="evidence" value="ECO:0007669"/>
    <property type="project" value="UniProtKB-SubCell"/>
</dbReference>
<dbReference type="AlphaFoldDB" id="A0A1E3L431"/>
<evidence type="ECO:0000256" key="8">
    <source>
        <dbReference type="SAM" id="Phobius"/>
    </source>
</evidence>
<dbReference type="SUPFAM" id="SSF81345">
    <property type="entry name" value="ABC transporter involved in vitamin B12 uptake, BtuC"/>
    <property type="match status" value="1"/>
</dbReference>
<evidence type="ECO:0000256" key="7">
    <source>
        <dbReference type="ARBA" id="ARBA00023136"/>
    </source>
</evidence>
<dbReference type="CDD" id="cd06550">
    <property type="entry name" value="TM_ABC_iron-siderophores_like"/>
    <property type="match status" value="1"/>
</dbReference>
<keyword evidence="6 8" id="KW-1133">Transmembrane helix</keyword>
<evidence type="ECO:0000256" key="4">
    <source>
        <dbReference type="ARBA" id="ARBA00022475"/>
    </source>
</evidence>
<comment type="subcellular location">
    <subcellularLocation>
        <location evidence="1">Cell membrane</location>
        <topology evidence="1">Multi-pass membrane protein</topology>
    </subcellularLocation>
</comment>
<evidence type="ECO:0000256" key="6">
    <source>
        <dbReference type="ARBA" id="ARBA00022989"/>
    </source>
</evidence>
<name>A0A1E3L431_9BACL</name>
<organism evidence="9 10">
    <name type="scientific">Paenibacillus nuruki</name>
    <dbReference type="NCBI Taxonomy" id="1886670"/>
    <lineage>
        <taxon>Bacteria</taxon>
        <taxon>Bacillati</taxon>
        <taxon>Bacillota</taxon>
        <taxon>Bacilli</taxon>
        <taxon>Bacillales</taxon>
        <taxon>Paenibacillaceae</taxon>
        <taxon>Paenibacillus</taxon>
    </lineage>
</organism>
<dbReference type="Pfam" id="PF01032">
    <property type="entry name" value="FecCD"/>
    <property type="match status" value="1"/>
</dbReference>
<dbReference type="RefSeq" id="WP_069327500.1">
    <property type="nucleotide sequence ID" value="NZ_MDER01000036.1"/>
</dbReference>
<comment type="caution">
    <text evidence="9">The sequence shown here is derived from an EMBL/GenBank/DDBJ whole genome shotgun (WGS) entry which is preliminary data.</text>
</comment>
<dbReference type="PANTHER" id="PTHR30472:SF1">
    <property type="entry name" value="FE(3+) DICITRATE TRANSPORT SYSTEM PERMEASE PROTEIN FECC-RELATED"/>
    <property type="match status" value="1"/>
</dbReference>
<comment type="similarity">
    <text evidence="2">Belongs to the binding-protein-dependent transport system permease family. FecCD subfamily.</text>
</comment>
<evidence type="ECO:0000256" key="2">
    <source>
        <dbReference type="ARBA" id="ARBA00007935"/>
    </source>
</evidence>
<sequence>MIPKWILAVTSLAILLILFVSSLMIGSSWISLATVIDYLLHYSTTVKEHIILHILRMPRAIAMMLIGANLSIAGCIMQALTRNPLASPSIFGINAGASFMIVLCTIILPTVNGLVLAGAGFAGGLITVLIVLIMSLAIRGGKVEVRMALIGVVIQALLSSFTQGLLIFNEESASKIIFWLAGSAAGVKWEEIQLLLLFSIIGFVMAVSLSRSLSLINLGEDIARGLGQKIWTVRIVGSVIVIVLAGISVSIVGPIGFVGLIVPHMTRYLVGTDYRLVIPFAGVFGAILLTLADIGSRFVNFPAETPVGIITALIGAPYFVYLARRQSRSSS</sequence>
<evidence type="ECO:0000256" key="5">
    <source>
        <dbReference type="ARBA" id="ARBA00022692"/>
    </source>
</evidence>
<keyword evidence="7 8" id="KW-0472">Membrane</keyword>
<feature type="transmembrane region" description="Helical" evidence="8">
    <location>
        <begin position="145"/>
        <end position="166"/>
    </location>
</feature>
<evidence type="ECO:0000256" key="1">
    <source>
        <dbReference type="ARBA" id="ARBA00004651"/>
    </source>
</evidence>